<dbReference type="GO" id="GO:0005886">
    <property type="term" value="C:plasma membrane"/>
    <property type="evidence" value="ECO:0007669"/>
    <property type="project" value="UniProtKB-SubCell"/>
</dbReference>
<evidence type="ECO:0000313" key="5">
    <source>
        <dbReference type="Proteomes" id="UP000095039"/>
    </source>
</evidence>
<dbReference type="PRINTS" id="PR00205">
    <property type="entry name" value="CADHERIN"/>
</dbReference>
<dbReference type="GO" id="GO:0007156">
    <property type="term" value="P:homophilic cell adhesion via plasma membrane adhesion molecules"/>
    <property type="evidence" value="ECO:0007669"/>
    <property type="project" value="InterPro"/>
</dbReference>
<dbReference type="Pfam" id="PF00028">
    <property type="entry name" value="Cadherin"/>
    <property type="match status" value="2"/>
</dbReference>
<proteinExistence type="predicted"/>
<dbReference type="InterPro" id="IPR015919">
    <property type="entry name" value="Cadherin-like_sf"/>
</dbReference>
<protein>
    <recommendedName>
        <fullName evidence="3">Cadherin domain-containing protein</fullName>
    </recommendedName>
</protein>
<dbReference type="Gene3D" id="2.60.40.60">
    <property type="entry name" value="Cadherins"/>
    <property type="match status" value="5"/>
</dbReference>
<name>A0A1E5CEE0_9GAMM</name>
<evidence type="ECO:0000259" key="3">
    <source>
        <dbReference type="PROSITE" id="PS50268"/>
    </source>
</evidence>
<dbReference type="PROSITE" id="PS50268">
    <property type="entry name" value="CADHERIN_2"/>
    <property type="match status" value="3"/>
</dbReference>
<dbReference type="SUPFAM" id="SSF49313">
    <property type="entry name" value="Cadherin-like"/>
    <property type="match status" value="5"/>
</dbReference>
<feature type="domain" description="Cadherin" evidence="3">
    <location>
        <begin position="228"/>
        <end position="319"/>
    </location>
</feature>
<dbReference type="CDD" id="cd11304">
    <property type="entry name" value="Cadherin_repeat"/>
    <property type="match status" value="5"/>
</dbReference>
<dbReference type="AlphaFoldDB" id="A0A1E5CEE0"/>
<dbReference type="NCBIfam" id="TIGR03661">
    <property type="entry name" value="T1SS_VCA0849"/>
    <property type="match status" value="1"/>
</dbReference>
<organism evidence="4 5">
    <name type="scientific">Enterovibrio norvegicus FF-454</name>
    <dbReference type="NCBI Taxonomy" id="1185651"/>
    <lineage>
        <taxon>Bacteria</taxon>
        <taxon>Pseudomonadati</taxon>
        <taxon>Pseudomonadota</taxon>
        <taxon>Gammaproteobacteria</taxon>
        <taxon>Vibrionales</taxon>
        <taxon>Vibrionaceae</taxon>
        <taxon>Enterovibrio</taxon>
    </lineage>
</organism>
<keyword evidence="5" id="KW-1185">Reference proteome</keyword>
<keyword evidence="2" id="KW-0472">Membrane</keyword>
<reference evidence="4 5" key="1">
    <citation type="journal article" date="2012" name="Science">
        <title>Ecological populations of bacteria act as socially cohesive units of antibiotic production and resistance.</title>
        <authorList>
            <person name="Cordero O.X."/>
            <person name="Wildschutte H."/>
            <person name="Kirkup B."/>
            <person name="Proehl S."/>
            <person name="Ngo L."/>
            <person name="Hussain F."/>
            <person name="Le Roux F."/>
            <person name="Mincer T."/>
            <person name="Polz M.F."/>
        </authorList>
    </citation>
    <scope>NUCLEOTIDE SEQUENCE [LARGE SCALE GENOMIC DNA]</scope>
    <source>
        <strain evidence="4 5">FF-454</strain>
    </source>
</reference>
<dbReference type="SUPFAM" id="SSF51120">
    <property type="entry name" value="beta-Roll"/>
    <property type="match status" value="1"/>
</dbReference>
<sequence>MTDDKSEFTATAITDTDAGADTVSESAAIGDSVGVTFNSVDGDGTDSITFTLTDNAGGLFTIDPDSGKVTVAGALDYETATSHNITVQATSTDGSSTTHTMTINLTDDKSEFSVTAITDSDATNSEISENAGIGSTVGLTLNATDSDATDTVSYSLSNNASGLFMIHPTSGVVTVAGNLDYETAQQHTIVVQATSTDGSVSSQSYVIDVLNANAVDGDTDASVGSITDTDTDTDQVSDVANIGSTVGIDLSAIDADGDNIVYSLTDNAGGLFTVDPSTGVVTVAADLSALTGTTQTVSVLATSSDGSSSTRDFDINVIDGGIGELTDIDNMQNLTGDASNGYVYLRAQAVDGDGDAVTYSLSDNHGGAFSINSSTGQVSVANHNLLNASTEPQVTIEVTATSADGSSIAKEYVIDVTAETDGSGIGAVTDSNGSSNSVSESAANGTSVGLTAYADPEGIGSWIDGTQVRWHGHGGSHVTGIHANGIPSGATVTFYLGGTVISTVMATGGTVYATGSNYNQPISNGTDVWATVTYDGQTSNVSSGLHYQDSSSNYPISFSTNKDSVSYSLIDDHNGAFQINSTNGQVTIRDNSKLDFETDPYPTVTVRAVDSSGHVSINTFGITLTDDFTAVADTYTVSEENTLTVDASSGLLANDTGDTNNSIEVATDASGTGAATVNGATTFVTTLGGSVTVNPDGSFTYQAPLFDHTASETQQDSFYYRVGDGAWTQVALDVTDQNVDAIDDSDSVGELGLIYGNVISDTGGEDSASSDAKVTSVLYDGTTYFVSGPTTIAAALGTLIINPDGSYSFQSSASGGGPFTNEQFTYTLGDDDGDSDTAVLSITHDASMTAVADVVSVYESGLVYGSEYGNELHYRVGNLLDNDMGLTGDATLDSVEWNGTTYNPDANGLINIETDHGVFSLYTEDFGVHRSGEYQFLLTSATDGLDETEVFTYTVSNAGESVTSTVTVSLIDDPIISFAGLDIDDNFTGTSADETIFGGGGVDILDGGLGDDLMVGGQGDDTLTGGGGSDTFKFLHADIEGQSGVSVDHITDFDLMADAIDLSDLLQDENETSLDAYLSFVDDGGGNVVINVSSEGDGNIDQQIVIDNLSVSDMTSAYSLDTVGKTDGEVSNMILDAMLLQSQLYID</sequence>
<dbReference type="InterPro" id="IPR019960">
    <property type="entry name" value="T1SS_VCA0849"/>
</dbReference>
<dbReference type="Proteomes" id="UP000095039">
    <property type="component" value="Unassembled WGS sequence"/>
</dbReference>
<feature type="domain" description="Cadherin" evidence="3">
    <location>
        <begin position="119"/>
        <end position="213"/>
    </location>
</feature>
<keyword evidence="1" id="KW-0812">Transmembrane</keyword>
<dbReference type="InterPro" id="IPR002126">
    <property type="entry name" value="Cadherin-like_dom"/>
</dbReference>
<feature type="domain" description="Cadherin" evidence="3">
    <location>
        <begin position="22"/>
        <end position="115"/>
    </location>
</feature>
<dbReference type="SMART" id="SM00112">
    <property type="entry name" value="CA"/>
    <property type="match status" value="5"/>
</dbReference>
<dbReference type="PANTHER" id="PTHR24026">
    <property type="entry name" value="FAT ATYPICAL CADHERIN-RELATED"/>
    <property type="match status" value="1"/>
</dbReference>
<evidence type="ECO:0000256" key="2">
    <source>
        <dbReference type="ARBA" id="ARBA00022989"/>
    </source>
</evidence>
<dbReference type="EMBL" id="AJWN02000014">
    <property type="protein sequence ID" value="OEE63870.1"/>
    <property type="molecule type" value="Genomic_DNA"/>
</dbReference>
<dbReference type="InterPro" id="IPR011049">
    <property type="entry name" value="Serralysin-like_metalloprot_C"/>
</dbReference>
<dbReference type="PRINTS" id="PR00313">
    <property type="entry name" value="CABNDNGRPT"/>
</dbReference>
<evidence type="ECO:0000256" key="1">
    <source>
        <dbReference type="ARBA" id="ARBA00022692"/>
    </source>
</evidence>
<dbReference type="Gene3D" id="2.150.10.10">
    <property type="entry name" value="Serralysin-like metalloprotease, C-terminal"/>
    <property type="match status" value="1"/>
</dbReference>
<gene>
    <name evidence="4" type="ORF">A1OK_18860</name>
</gene>
<dbReference type="PANTHER" id="PTHR24026:SF126">
    <property type="entry name" value="PROTOCADHERIN FAT 4"/>
    <property type="match status" value="1"/>
</dbReference>
<evidence type="ECO:0000313" key="4">
    <source>
        <dbReference type="EMBL" id="OEE63870.1"/>
    </source>
</evidence>
<dbReference type="GO" id="GO:0005509">
    <property type="term" value="F:calcium ion binding"/>
    <property type="evidence" value="ECO:0007669"/>
    <property type="project" value="InterPro"/>
</dbReference>
<accession>A0A1E5CEE0</accession>
<comment type="caution">
    <text evidence="4">The sequence shown here is derived from an EMBL/GenBank/DDBJ whole genome shotgun (WGS) entry which is preliminary data.</text>
</comment>
<keyword evidence="2" id="KW-1133">Transmembrane helix</keyword>